<dbReference type="EC" id="2.5.1.25" evidence="2"/>
<comment type="subcellular location">
    <subcellularLocation>
        <location evidence="1">Nucleus</location>
    </subcellularLocation>
</comment>
<dbReference type="AlphaFoldDB" id="A0AAW2YV50"/>
<keyword evidence="5" id="KW-0819">tRNA processing</keyword>
<evidence type="ECO:0000256" key="6">
    <source>
        <dbReference type="ARBA" id="ARBA00023242"/>
    </source>
</evidence>
<feature type="domain" description="DTW" evidence="12">
    <location>
        <begin position="37"/>
        <end position="219"/>
    </location>
</feature>
<accession>A0AAW2YV50</accession>
<evidence type="ECO:0000256" key="3">
    <source>
        <dbReference type="ARBA" id="ARBA00022679"/>
    </source>
</evidence>
<evidence type="ECO:0000256" key="11">
    <source>
        <dbReference type="ARBA" id="ARBA00048718"/>
    </source>
</evidence>
<dbReference type="SMART" id="SM01144">
    <property type="entry name" value="DTW"/>
    <property type="match status" value="1"/>
</dbReference>
<comment type="similarity">
    <text evidence="8">Belongs to the TDD superfamily. DTWD1 family.</text>
</comment>
<evidence type="ECO:0000256" key="4">
    <source>
        <dbReference type="ARBA" id="ARBA00022691"/>
    </source>
</evidence>
<keyword evidence="14" id="KW-1185">Reference proteome</keyword>
<comment type="catalytic activity">
    <reaction evidence="11">
        <text>a uridine in tRNA + S-adenosyl-L-methionine = a 3-[(3S)-3-amino-3-carboxypropyl]uridine in tRNA + S-methyl-5'-thioadenosine + H(+)</text>
        <dbReference type="Rhea" id="RHEA:62432"/>
        <dbReference type="Rhea" id="RHEA-COMP:13339"/>
        <dbReference type="Rhea" id="RHEA-COMP:16092"/>
        <dbReference type="ChEBI" id="CHEBI:15378"/>
        <dbReference type="ChEBI" id="CHEBI:17509"/>
        <dbReference type="ChEBI" id="CHEBI:59789"/>
        <dbReference type="ChEBI" id="CHEBI:65315"/>
        <dbReference type="ChEBI" id="CHEBI:82930"/>
        <dbReference type="EC" id="2.5.1.25"/>
    </reaction>
</comment>
<evidence type="ECO:0000256" key="10">
    <source>
        <dbReference type="ARBA" id="ARBA00042508"/>
    </source>
</evidence>
<dbReference type="PANTHER" id="PTHR15627">
    <property type="entry name" value="NATURAL KILLER CELL-SPECIFIC ANTIGEN KLIP1"/>
    <property type="match status" value="1"/>
</dbReference>
<keyword evidence="6" id="KW-0539">Nucleus</keyword>
<dbReference type="GO" id="GO:0008033">
    <property type="term" value="P:tRNA processing"/>
    <property type="evidence" value="ECO:0007669"/>
    <property type="project" value="UniProtKB-KW"/>
</dbReference>
<dbReference type="GO" id="GO:0005634">
    <property type="term" value="C:nucleus"/>
    <property type="evidence" value="ECO:0007669"/>
    <property type="project" value="UniProtKB-SubCell"/>
</dbReference>
<evidence type="ECO:0000256" key="8">
    <source>
        <dbReference type="ARBA" id="ARBA00038290"/>
    </source>
</evidence>
<reference evidence="13 14" key="1">
    <citation type="submission" date="2024-03" db="EMBL/GenBank/DDBJ databases">
        <title>The Acrasis kona genome and developmental transcriptomes reveal deep origins of eukaryotic multicellular pathways.</title>
        <authorList>
            <person name="Sheikh S."/>
            <person name="Fu C.-J."/>
            <person name="Brown M.W."/>
            <person name="Baldauf S.L."/>
        </authorList>
    </citation>
    <scope>NUCLEOTIDE SEQUENCE [LARGE SCALE GENOMIC DNA]</scope>
    <source>
        <strain evidence="13 14">ATCC MYA-3509</strain>
    </source>
</reference>
<evidence type="ECO:0000256" key="9">
    <source>
        <dbReference type="ARBA" id="ARBA00039242"/>
    </source>
</evidence>
<organism evidence="13 14">
    <name type="scientific">Acrasis kona</name>
    <dbReference type="NCBI Taxonomy" id="1008807"/>
    <lineage>
        <taxon>Eukaryota</taxon>
        <taxon>Discoba</taxon>
        <taxon>Heterolobosea</taxon>
        <taxon>Tetramitia</taxon>
        <taxon>Eutetramitia</taxon>
        <taxon>Acrasidae</taxon>
        <taxon>Acrasis</taxon>
    </lineage>
</organism>
<dbReference type="EMBL" id="JAOPGA020000708">
    <property type="protein sequence ID" value="KAL0480972.1"/>
    <property type="molecule type" value="Genomic_DNA"/>
</dbReference>
<evidence type="ECO:0000256" key="2">
    <source>
        <dbReference type="ARBA" id="ARBA00012386"/>
    </source>
</evidence>
<dbReference type="PANTHER" id="PTHR15627:SF8">
    <property type="entry name" value="TRNA-URIDINE AMINOCARBOXYPROPYLTRANSFERASE 1"/>
    <property type="match status" value="1"/>
</dbReference>
<evidence type="ECO:0000313" key="13">
    <source>
        <dbReference type="EMBL" id="KAL0480972.1"/>
    </source>
</evidence>
<dbReference type="Proteomes" id="UP001431209">
    <property type="component" value="Unassembled WGS sequence"/>
</dbReference>
<dbReference type="Pfam" id="PF03942">
    <property type="entry name" value="DTW"/>
    <property type="match status" value="1"/>
</dbReference>
<proteinExistence type="inferred from homology"/>
<comment type="caution">
    <text evidence="13">The sequence shown here is derived from an EMBL/GenBank/DDBJ whole genome shotgun (WGS) entry which is preliminary data.</text>
</comment>
<keyword evidence="4" id="KW-0949">S-adenosyl-L-methionine</keyword>
<evidence type="ECO:0000313" key="14">
    <source>
        <dbReference type="Proteomes" id="UP001431209"/>
    </source>
</evidence>
<gene>
    <name evidence="13" type="ORF">AKO1_013594</name>
</gene>
<evidence type="ECO:0000259" key="12">
    <source>
        <dbReference type="SMART" id="SM01144"/>
    </source>
</evidence>
<comment type="function">
    <text evidence="7">Catalyzes the formation of 3-(3-amino-3-carboxypropyl)uridine (acp3U) at position 20 in the D-loop of several cytoplasmic tRNAs (acp3U(20)).</text>
</comment>
<evidence type="ECO:0000256" key="7">
    <source>
        <dbReference type="ARBA" id="ARBA00037050"/>
    </source>
</evidence>
<dbReference type="InterPro" id="IPR051521">
    <property type="entry name" value="tRNA_Mod/Golgi_Maint"/>
</dbReference>
<sequence>MTSNEGHDLINNLNFSKNLDELDSLERATCAHCNKARRYYCYTCMKPMGNSTPQIQLPMKTVILQHPKEKKGKSTAIHAKIIAPEWVEIYQYPEVPDYINENNAVLLYPGKHAITVPELVEKNKERSENNKIEYVVFIDSTWQQSKCIFRDEKVAKLPCVKIADQKTLFWRYQSFGDSFLATIEAIFYFFKEFNNESHQFDDLLYFYAHQYKLIQDRYRNDTSIKFNHKQNYINYEQEEQANKRQKIEHQ</sequence>
<keyword evidence="3" id="KW-0808">Transferase</keyword>
<dbReference type="GO" id="GO:0016432">
    <property type="term" value="F:tRNA-uridine aminocarboxypropyltransferase activity"/>
    <property type="evidence" value="ECO:0007669"/>
    <property type="project" value="UniProtKB-EC"/>
</dbReference>
<evidence type="ECO:0000256" key="5">
    <source>
        <dbReference type="ARBA" id="ARBA00022694"/>
    </source>
</evidence>
<evidence type="ECO:0000256" key="1">
    <source>
        <dbReference type="ARBA" id="ARBA00004123"/>
    </source>
</evidence>
<protein>
    <recommendedName>
        <fullName evidence="9">tRNA-uridine aminocarboxypropyltransferase 1</fullName>
        <ecNumber evidence="2">2.5.1.25</ecNumber>
    </recommendedName>
    <alternativeName>
        <fullName evidence="10">DTW domain-containing protein 1</fullName>
    </alternativeName>
</protein>
<name>A0AAW2YV50_9EUKA</name>
<dbReference type="InterPro" id="IPR005636">
    <property type="entry name" value="DTW"/>
</dbReference>